<protein>
    <submittedName>
        <fullName evidence="1">Uncharacterized protein</fullName>
    </submittedName>
</protein>
<evidence type="ECO:0000313" key="2">
    <source>
        <dbReference type="Proteomes" id="UP000814033"/>
    </source>
</evidence>
<reference evidence="1" key="2">
    <citation type="journal article" date="2022" name="New Phytol.">
        <title>Evolutionary transition to the ectomycorrhizal habit in the genomes of a hyperdiverse lineage of mushroom-forming fungi.</title>
        <authorList>
            <person name="Looney B."/>
            <person name="Miyauchi S."/>
            <person name="Morin E."/>
            <person name="Drula E."/>
            <person name="Courty P.E."/>
            <person name="Kohler A."/>
            <person name="Kuo A."/>
            <person name="LaButti K."/>
            <person name="Pangilinan J."/>
            <person name="Lipzen A."/>
            <person name="Riley R."/>
            <person name="Andreopoulos W."/>
            <person name="He G."/>
            <person name="Johnson J."/>
            <person name="Nolan M."/>
            <person name="Tritt A."/>
            <person name="Barry K.W."/>
            <person name="Grigoriev I.V."/>
            <person name="Nagy L.G."/>
            <person name="Hibbett D."/>
            <person name="Henrissat B."/>
            <person name="Matheny P.B."/>
            <person name="Labbe J."/>
            <person name="Martin F.M."/>
        </authorList>
    </citation>
    <scope>NUCLEOTIDE SEQUENCE</scope>
    <source>
        <strain evidence="1">FP105234-sp</strain>
    </source>
</reference>
<organism evidence="1 2">
    <name type="scientific">Auriscalpium vulgare</name>
    <dbReference type="NCBI Taxonomy" id="40419"/>
    <lineage>
        <taxon>Eukaryota</taxon>
        <taxon>Fungi</taxon>
        <taxon>Dikarya</taxon>
        <taxon>Basidiomycota</taxon>
        <taxon>Agaricomycotina</taxon>
        <taxon>Agaricomycetes</taxon>
        <taxon>Russulales</taxon>
        <taxon>Auriscalpiaceae</taxon>
        <taxon>Auriscalpium</taxon>
    </lineage>
</organism>
<name>A0ACB8REY9_9AGAM</name>
<evidence type="ECO:0000313" key="1">
    <source>
        <dbReference type="EMBL" id="KAI0042475.1"/>
    </source>
</evidence>
<keyword evidence="2" id="KW-1185">Reference proteome</keyword>
<dbReference type="EMBL" id="MU276064">
    <property type="protein sequence ID" value="KAI0042475.1"/>
    <property type="molecule type" value="Genomic_DNA"/>
</dbReference>
<reference evidence="1" key="1">
    <citation type="submission" date="2021-02" db="EMBL/GenBank/DDBJ databases">
        <authorList>
            <consortium name="DOE Joint Genome Institute"/>
            <person name="Ahrendt S."/>
            <person name="Looney B.P."/>
            <person name="Miyauchi S."/>
            <person name="Morin E."/>
            <person name="Drula E."/>
            <person name="Courty P.E."/>
            <person name="Chicoki N."/>
            <person name="Fauchery L."/>
            <person name="Kohler A."/>
            <person name="Kuo A."/>
            <person name="Labutti K."/>
            <person name="Pangilinan J."/>
            <person name="Lipzen A."/>
            <person name="Riley R."/>
            <person name="Andreopoulos W."/>
            <person name="He G."/>
            <person name="Johnson J."/>
            <person name="Barry K.W."/>
            <person name="Grigoriev I.V."/>
            <person name="Nagy L."/>
            <person name="Hibbett D."/>
            <person name="Henrissat B."/>
            <person name="Matheny P.B."/>
            <person name="Labbe J."/>
            <person name="Martin F."/>
        </authorList>
    </citation>
    <scope>NUCLEOTIDE SEQUENCE</scope>
    <source>
        <strain evidence="1">FP105234-sp</strain>
    </source>
</reference>
<comment type="caution">
    <text evidence="1">The sequence shown here is derived from an EMBL/GenBank/DDBJ whole genome shotgun (WGS) entry which is preliminary data.</text>
</comment>
<sequence>MPALPLAPPRTNGRPAVLLSQLKSLKIDGIMKPTAQFLEYVRAPNCTKLCLALEAHLQPEDEIRESCNRVTAWTHANCPFVPQAVRLTTLNHGGTELWDLRVEAFRRVEDAPLAERGEMIEEEGDYDLARMCYDAVASAQLQETVLDVVRWEPSAWKDTANSAVALKRLFVAEDAVWTFVERLHQLSSSRARRARQLGGLYLDESVEISDRRTYGGALCDWLHERVDEGCSIADLTFFHCDGDAAYLDMLRAVPGLVVHNKER</sequence>
<dbReference type="Proteomes" id="UP000814033">
    <property type="component" value="Unassembled WGS sequence"/>
</dbReference>
<proteinExistence type="predicted"/>
<gene>
    <name evidence="1" type="ORF">FA95DRAFT_1682532</name>
</gene>
<accession>A0ACB8REY9</accession>